<dbReference type="Gene3D" id="3.40.50.11730">
    <property type="entry name" value="Peroxisome assembly protein 22"/>
    <property type="match status" value="1"/>
</dbReference>
<keyword evidence="7 10" id="KW-1133">Transmembrane helix</keyword>
<dbReference type="GO" id="GO:0007031">
    <property type="term" value="P:peroxisome organization"/>
    <property type="evidence" value="ECO:0007669"/>
    <property type="project" value="UniProtKB-KW"/>
</dbReference>
<gene>
    <name evidence="11" type="primary">PEX22_1</name>
    <name evidence="11" type="ORF">GRS66_000012</name>
</gene>
<dbReference type="AlphaFoldDB" id="A0A6C1DKR4"/>
<dbReference type="InterPro" id="IPR024359">
    <property type="entry name" value="Peroxin-22"/>
</dbReference>
<dbReference type="FunFam" id="3.40.50.11730:FF:000001">
    <property type="entry name" value="Pex22p"/>
    <property type="match status" value="1"/>
</dbReference>
<dbReference type="Pfam" id="PF12827">
    <property type="entry name" value="Peroxin-22"/>
    <property type="match status" value="1"/>
</dbReference>
<comment type="function">
    <text evidence="1">Involved in peroxisome biogenesis.</text>
</comment>
<keyword evidence="8 10" id="KW-0472">Membrane</keyword>
<keyword evidence="6 10" id="KW-0812">Transmembrane</keyword>
<keyword evidence="12" id="KW-1185">Reference proteome</keyword>
<name>A0A6C1DKR4_SACPS</name>
<evidence type="ECO:0000256" key="4">
    <source>
        <dbReference type="ARBA" id="ARBA00018967"/>
    </source>
</evidence>
<dbReference type="EMBL" id="CP048983">
    <property type="protein sequence ID" value="QID77826.1"/>
    <property type="molecule type" value="Genomic_DNA"/>
</dbReference>
<comment type="subcellular location">
    <subcellularLocation>
        <location evidence="2">Peroxisome membrane</location>
        <topology evidence="2">Single-pass membrane protein</topology>
    </subcellularLocation>
</comment>
<protein>
    <recommendedName>
        <fullName evidence="4">Peroxisome assembly protein 22</fullName>
    </recommendedName>
</protein>
<evidence type="ECO:0000256" key="1">
    <source>
        <dbReference type="ARBA" id="ARBA00003659"/>
    </source>
</evidence>
<feature type="transmembrane region" description="Helical" evidence="10">
    <location>
        <begin position="12"/>
        <end position="32"/>
    </location>
</feature>
<evidence type="ECO:0000256" key="5">
    <source>
        <dbReference type="ARBA" id="ARBA00022593"/>
    </source>
</evidence>
<dbReference type="OrthoDB" id="4036401at2759"/>
<evidence type="ECO:0000256" key="8">
    <source>
        <dbReference type="ARBA" id="ARBA00023136"/>
    </source>
</evidence>
<accession>A0A6C1DKR4</accession>
<keyword evidence="5" id="KW-0962">Peroxisome biogenesis</keyword>
<dbReference type="InterPro" id="IPR038613">
    <property type="entry name" value="Peroxin-22_C_sf"/>
</dbReference>
<evidence type="ECO:0000256" key="3">
    <source>
        <dbReference type="ARBA" id="ARBA00009642"/>
    </source>
</evidence>
<dbReference type="GO" id="GO:0005778">
    <property type="term" value="C:peroxisomal membrane"/>
    <property type="evidence" value="ECO:0007669"/>
    <property type="project" value="UniProtKB-SubCell"/>
</dbReference>
<keyword evidence="9" id="KW-0576">Peroxisome</keyword>
<evidence type="ECO:0000256" key="2">
    <source>
        <dbReference type="ARBA" id="ARBA00004549"/>
    </source>
</evidence>
<proteinExistence type="inferred from homology"/>
<comment type="similarity">
    <text evidence="3">Belongs to the peroxin-22 family.</text>
</comment>
<evidence type="ECO:0000256" key="6">
    <source>
        <dbReference type="ARBA" id="ARBA00022692"/>
    </source>
</evidence>
<dbReference type="Proteomes" id="UP000501346">
    <property type="component" value="Chromosome ScI"/>
</dbReference>
<evidence type="ECO:0000256" key="10">
    <source>
        <dbReference type="SAM" id="Phobius"/>
    </source>
</evidence>
<evidence type="ECO:0000313" key="11">
    <source>
        <dbReference type="EMBL" id="QID77826.1"/>
    </source>
</evidence>
<evidence type="ECO:0000313" key="12">
    <source>
        <dbReference type="Proteomes" id="UP000501346"/>
    </source>
</evidence>
<evidence type="ECO:0000256" key="7">
    <source>
        <dbReference type="ARBA" id="ARBA00022989"/>
    </source>
</evidence>
<organism evidence="11 12">
    <name type="scientific">Saccharomyces pastorianus</name>
    <name type="common">Lager yeast</name>
    <name type="synonym">Saccharomyces cerevisiae x Saccharomyces eubayanus</name>
    <dbReference type="NCBI Taxonomy" id="27292"/>
    <lineage>
        <taxon>Eukaryota</taxon>
        <taxon>Fungi</taxon>
        <taxon>Dikarya</taxon>
        <taxon>Ascomycota</taxon>
        <taxon>Saccharomycotina</taxon>
        <taxon>Saccharomycetes</taxon>
        <taxon>Saccharomycetales</taxon>
        <taxon>Saccharomycetaceae</taxon>
        <taxon>Saccharomyces</taxon>
    </lineage>
</organism>
<reference evidence="11 12" key="1">
    <citation type="journal article" date="2019" name="BMC Genomics">
        <title>Chromosome level assembly and comparative genome analysis confirm lager-brewing yeasts originated from a single hybridization.</title>
        <authorList>
            <person name="Salazar A.N."/>
            <person name="Gorter de Vries A.R."/>
            <person name="van den Broek M."/>
            <person name="Brouwers N."/>
            <person name="de la Torre Cortes P."/>
            <person name="Kuijpers N.G.A."/>
            <person name="Daran J.G."/>
            <person name="Abeel T."/>
        </authorList>
    </citation>
    <scope>NUCLEOTIDE SEQUENCE [LARGE SCALE GENOMIC DNA]</scope>
    <source>
        <strain evidence="11 12">CBS 1483</strain>
    </source>
</reference>
<sequence length="180" mass="19935">MPPPSRSRINKTRTLGIVGTAIAVLVTSYYIYQKVTSAKEDNGARPPEGDSVKENKKARKSKCIIMSKSIQGLPIKWEEYAADEVVLLVPTSHTDGSMKQAIEDAFRKTKNEHKIIYCDSMDGLWSCVKRLGKFQCILNSRDFTSSGGSDAAVVPEDIGRFVKFVVDSDIEDVLIDTLCN</sequence>
<evidence type="ECO:0000256" key="9">
    <source>
        <dbReference type="ARBA" id="ARBA00023140"/>
    </source>
</evidence>